<dbReference type="Proteomes" id="UP000198806">
    <property type="component" value="Unassembled WGS sequence"/>
</dbReference>
<reference evidence="2 3" key="1">
    <citation type="submission" date="2016-10" db="EMBL/GenBank/DDBJ databases">
        <authorList>
            <person name="de Groot N.N."/>
        </authorList>
    </citation>
    <scope>NUCLEOTIDE SEQUENCE [LARGE SCALE GENOMIC DNA]</scope>
    <source>
        <strain evidence="2 3">DSM 1283</strain>
    </source>
</reference>
<name>A0A1I5BQ69_9FIRM</name>
<accession>A0A1I5BQ69</accession>
<feature type="signal peptide" evidence="1">
    <location>
        <begin position="1"/>
        <end position="24"/>
    </location>
</feature>
<keyword evidence="1" id="KW-0732">Signal</keyword>
<keyword evidence="3" id="KW-1185">Reference proteome</keyword>
<dbReference type="STRING" id="1527.SAMN04489757_101145"/>
<evidence type="ECO:0008006" key="4">
    <source>
        <dbReference type="Google" id="ProtNLM"/>
    </source>
</evidence>
<organism evidence="2 3">
    <name type="scientific">Anaerocolumna aminovalerica</name>
    <dbReference type="NCBI Taxonomy" id="1527"/>
    <lineage>
        <taxon>Bacteria</taxon>
        <taxon>Bacillati</taxon>
        <taxon>Bacillota</taxon>
        <taxon>Clostridia</taxon>
        <taxon>Lachnospirales</taxon>
        <taxon>Lachnospiraceae</taxon>
        <taxon>Anaerocolumna</taxon>
    </lineage>
</organism>
<evidence type="ECO:0000256" key="1">
    <source>
        <dbReference type="SAM" id="SignalP"/>
    </source>
</evidence>
<proteinExistence type="predicted"/>
<feature type="chain" id="PRO_5038751596" description="Lipoprotein" evidence="1">
    <location>
        <begin position="25"/>
        <end position="156"/>
    </location>
</feature>
<protein>
    <recommendedName>
        <fullName evidence="4">Lipoprotein</fullName>
    </recommendedName>
</protein>
<dbReference type="PROSITE" id="PS51257">
    <property type="entry name" value="PROKAR_LIPOPROTEIN"/>
    <property type="match status" value="1"/>
</dbReference>
<evidence type="ECO:0000313" key="3">
    <source>
        <dbReference type="Proteomes" id="UP000198806"/>
    </source>
</evidence>
<gene>
    <name evidence="2" type="ORF">SAMN04489757_101145</name>
</gene>
<dbReference type="OrthoDB" id="2046657at2"/>
<evidence type="ECO:0000313" key="2">
    <source>
        <dbReference type="EMBL" id="SFN76833.1"/>
    </source>
</evidence>
<sequence>MKKLVSIVAIALLVLTGCTSNLMNSIYNNEEKITSDTNSYNLNEAEQKIEEQKFSGTIEFEGMDTIWTFNSEEDTEIDMTYLFKVSRGKAKLVLISPDETLTTLIETTKNSDAKDYAVNQIPIKKGLNRIKLVAANNAKIEFDININYGTFDELGM</sequence>
<dbReference type="EMBL" id="FOWD01000001">
    <property type="protein sequence ID" value="SFN76833.1"/>
    <property type="molecule type" value="Genomic_DNA"/>
</dbReference>
<dbReference type="RefSeq" id="WP_091683594.1">
    <property type="nucleotide sequence ID" value="NZ_BAABFM010000003.1"/>
</dbReference>
<dbReference type="AlphaFoldDB" id="A0A1I5BQ69"/>